<dbReference type="Gene3D" id="1.20.1250.40">
    <property type="match status" value="1"/>
</dbReference>
<name>A0ABR1JVY0_9AGAR</name>
<dbReference type="InterPro" id="IPR010997">
    <property type="entry name" value="HRDC-like_sf"/>
</dbReference>
<dbReference type="SMART" id="SM00657">
    <property type="entry name" value="RPOL4c"/>
    <property type="match status" value="1"/>
</dbReference>
<evidence type="ECO:0000256" key="5">
    <source>
        <dbReference type="ARBA" id="ARBA00023163"/>
    </source>
</evidence>
<comment type="subcellular location">
    <subcellularLocation>
        <location evidence="1">Nucleus</location>
    </subcellularLocation>
</comment>
<evidence type="ECO:0000313" key="10">
    <source>
        <dbReference type="Proteomes" id="UP001498398"/>
    </source>
</evidence>
<keyword evidence="5" id="KW-0804">Transcription</keyword>
<evidence type="ECO:0000313" key="9">
    <source>
        <dbReference type="EMBL" id="KAK7468522.1"/>
    </source>
</evidence>
<dbReference type="InterPro" id="IPR006590">
    <property type="entry name" value="RNA_pol_Rpb4/RPC9_core"/>
</dbReference>
<proteinExistence type="inferred from homology"/>
<dbReference type="PANTHER" id="PTHR15561:SF0">
    <property type="entry name" value="DNA-DIRECTED RNA POLYMERASE III SUBUNIT RPC9"/>
    <property type="match status" value="1"/>
</dbReference>
<dbReference type="Pfam" id="PF03874">
    <property type="entry name" value="RNA_pol_Rpb4"/>
    <property type="match status" value="1"/>
</dbReference>
<dbReference type="EMBL" id="JBANRG010000003">
    <property type="protein sequence ID" value="KAK7468522.1"/>
    <property type="molecule type" value="Genomic_DNA"/>
</dbReference>
<sequence length="208" mass="22948">MEVLNPRSALLSNYEVLSLLRELESDHINRTRIALRIKKEEEATGGSSTIIPGAKHPSMVEISENVRTIQVEAIQYLSASHQPTSMQTPEGIARLTKALAQYDLTKAEKLQIVNLAPTQPVELYVIIEELEDRLGQSMDDILELVKSSLSEPVPQPQRFDSLKANGVEIEDTFPDADADADGDVDMEEQFDDTGEGAGIEGDLDVEED</sequence>
<dbReference type="InterPro" id="IPR038324">
    <property type="entry name" value="Rpb4/RPC9_sf"/>
</dbReference>
<evidence type="ECO:0000259" key="8">
    <source>
        <dbReference type="SMART" id="SM00657"/>
    </source>
</evidence>
<dbReference type="PANTHER" id="PTHR15561">
    <property type="entry name" value="CALCITONIN GENE-RELATED PEPTIDE-RECEPTOR COMPONENT PROTEIN"/>
    <property type="match status" value="1"/>
</dbReference>
<evidence type="ECO:0000256" key="1">
    <source>
        <dbReference type="ARBA" id="ARBA00004123"/>
    </source>
</evidence>
<protein>
    <recommendedName>
        <fullName evidence="3">DNA-directed RNA polymerase III subunit RPC9</fullName>
    </recommendedName>
</protein>
<evidence type="ECO:0000256" key="4">
    <source>
        <dbReference type="ARBA" id="ARBA00022478"/>
    </source>
</evidence>
<feature type="domain" description="RNA polymerase Rpb4/RPC9 core" evidence="8">
    <location>
        <begin position="1"/>
        <end position="152"/>
    </location>
</feature>
<keyword evidence="6" id="KW-0539">Nucleus</keyword>
<dbReference type="SUPFAM" id="SSF47819">
    <property type="entry name" value="HRDC-like"/>
    <property type="match status" value="1"/>
</dbReference>
<evidence type="ECO:0000256" key="7">
    <source>
        <dbReference type="SAM" id="MobiDB-lite"/>
    </source>
</evidence>
<keyword evidence="4" id="KW-0240">DNA-directed RNA polymerase</keyword>
<comment type="similarity">
    <text evidence="2">Belongs to the eukaryotic RPC9 RNA polymerase subunit family.</text>
</comment>
<keyword evidence="10" id="KW-1185">Reference proteome</keyword>
<comment type="caution">
    <text evidence="9">The sequence shown here is derived from an EMBL/GenBank/DDBJ whole genome shotgun (WGS) entry which is preliminary data.</text>
</comment>
<evidence type="ECO:0000256" key="6">
    <source>
        <dbReference type="ARBA" id="ARBA00023242"/>
    </source>
</evidence>
<accession>A0ABR1JVY0</accession>
<organism evidence="9 10">
    <name type="scientific">Marasmiellus scandens</name>
    <dbReference type="NCBI Taxonomy" id="2682957"/>
    <lineage>
        <taxon>Eukaryota</taxon>
        <taxon>Fungi</taxon>
        <taxon>Dikarya</taxon>
        <taxon>Basidiomycota</taxon>
        <taxon>Agaricomycotina</taxon>
        <taxon>Agaricomycetes</taxon>
        <taxon>Agaricomycetidae</taxon>
        <taxon>Agaricales</taxon>
        <taxon>Marasmiineae</taxon>
        <taxon>Omphalotaceae</taxon>
        <taxon>Marasmiellus</taxon>
    </lineage>
</organism>
<gene>
    <name evidence="9" type="ORF">VKT23_003026</name>
</gene>
<feature type="region of interest" description="Disordered" evidence="7">
    <location>
        <begin position="153"/>
        <end position="208"/>
    </location>
</feature>
<dbReference type="InterPro" id="IPR005574">
    <property type="entry name" value="Rpb4/RPC9"/>
</dbReference>
<reference evidence="9 10" key="1">
    <citation type="submission" date="2024-01" db="EMBL/GenBank/DDBJ databases">
        <title>A draft genome for the cacao thread blight pathogen Marasmiellus scandens.</title>
        <authorList>
            <person name="Baruah I.K."/>
            <person name="Leung J."/>
            <person name="Bukari Y."/>
            <person name="Amoako-Attah I."/>
            <person name="Meinhardt L.W."/>
            <person name="Bailey B.A."/>
            <person name="Cohen S.P."/>
        </authorList>
    </citation>
    <scope>NUCLEOTIDE SEQUENCE [LARGE SCALE GENOMIC DNA]</scope>
    <source>
        <strain evidence="9 10">GH-19</strain>
    </source>
</reference>
<evidence type="ECO:0000256" key="3">
    <source>
        <dbReference type="ARBA" id="ARBA00016672"/>
    </source>
</evidence>
<dbReference type="Proteomes" id="UP001498398">
    <property type="component" value="Unassembled WGS sequence"/>
</dbReference>
<dbReference type="InterPro" id="IPR038846">
    <property type="entry name" value="RPC9"/>
</dbReference>
<evidence type="ECO:0000256" key="2">
    <source>
        <dbReference type="ARBA" id="ARBA00006898"/>
    </source>
</evidence>
<feature type="compositionally biased region" description="Acidic residues" evidence="7">
    <location>
        <begin position="168"/>
        <end position="194"/>
    </location>
</feature>